<keyword evidence="2" id="KW-1185">Reference proteome</keyword>
<organism evidence="1 2">
    <name type="scientific">Nostoc piscinale CENA21</name>
    <dbReference type="NCBI Taxonomy" id="224013"/>
    <lineage>
        <taxon>Bacteria</taxon>
        <taxon>Bacillati</taxon>
        <taxon>Cyanobacteriota</taxon>
        <taxon>Cyanophyceae</taxon>
        <taxon>Nostocales</taxon>
        <taxon>Nostocaceae</taxon>
        <taxon>Nostoc</taxon>
    </lineage>
</organism>
<protein>
    <submittedName>
        <fullName evidence="1">Uncharacterized protein</fullName>
    </submittedName>
</protein>
<reference evidence="1 2" key="2">
    <citation type="journal article" date="2016" name="Genome Announc.">
        <title>Draft Genome Sequence of the N2-Fixing Cyanobacterium Nostoc piscinale CENA21, Isolated from the Brazilian Amazon Floodplain.</title>
        <authorList>
            <person name="Leao T."/>
            <person name="Guimaraes P.I."/>
            <person name="de Melo A.G."/>
            <person name="Ramos R.T."/>
            <person name="Leao P.N."/>
            <person name="Silva A."/>
            <person name="Fiore M.F."/>
            <person name="Schneider M.P."/>
        </authorList>
    </citation>
    <scope>NUCLEOTIDE SEQUENCE [LARGE SCALE GENOMIC DNA]</scope>
    <source>
        <strain evidence="1 2">CENA21</strain>
    </source>
</reference>
<evidence type="ECO:0000313" key="2">
    <source>
        <dbReference type="Proteomes" id="UP000062645"/>
    </source>
</evidence>
<evidence type="ECO:0000313" key="1">
    <source>
        <dbReference type="EMBL" id="ALF52683.1"/>
    </source>
</evidence>
<dbReference type="EMBL" id="CP012036">
    <property type="protein sequence ID" value="ALF52683.1"/>
    <property type="molecule type" value="Genomic_DNA"/>
</dbReference>
<dbReference type="KEGG" id="npz:ACX27_07190"/>
<sequence>MFLVTSRNVAARRHTLDRWLEFSKTVDFEKIRVKYFTKFQLMLAAYASDFLSEGYLFFKNPQ</sequence>
<dbReference type="Proteomes" id="UP000062645">
    <property type="component" value="Chromosome"/>
</dbReference>
<name>A0A0M3V4T1_9NOSO</name>
<gene>
    <name evidence="1" type="ORF">ACX27_07190</name>
</gene>
<dbReference type="AlphaFoldDB" id="A0A0M3V4T1"/>
<accession>A0A0M3V4T1</accession>
<reference evidence="2" key="1">
    <citation type="submission" date="2015-07" db="EMBL/GenBank/DDBJ databases">
        <title>Genome Of Nitrogen-Fixing Cyanobacterium Nostoc piscinale CENA21 From Solimoes/Amazon River Floodplain Sediments And Comparative Genomics To Uncover Biosynthetic Natural Products Potential.</title>
        <authorList>
            <person name="Leao T.F."/>
            <person name="Leao P.N."/>
            <person name="Guimaraes P.I."/>
            <person name="de Melo A.G.C."/>
            <person name="Ramos R.T.J."/>
            <person name="Silva A."/>
            <person name="Fiore M.F."/>
            <person name="Schneider M.P.C."/>
        </authorList>
    </citation>
    <scope>NUCLEOTIDE SEQUENCE [LARGE SCALE GENOMIC DNA]</scope>
    <source>
        <strain evidence="2">CENA21</strain>
    </source>
</reference>
<dbReference type="PATRIC" id="fig|224013.5.peg.1751"/>
<proteinExistence type="predicted"/>